<protein>
    <submittedName>
        <fullName evidence="9">TonB-dependent receptor</fullName>
    </submittedName>
</protein>
<feature type="signal peptide" evidence="7">
    <location>
        <begin position="1"/>
        <end position="21"/>
    </location>
</feature>
<feature type="domain" description="TonB-dependent transporter Oar-like beta-barrel" evidence="8">
    <location>
        <begin position="235"/>
        <end position="1036"/>
    </location>
</feature>
<proteinExistence type="predicted"/>
<dbReference type="InterPro" id="IPR013784">
    <property type="entry name" value="Carb-bd-like_fold"/>
</dbReference>
<feature type="chain" id="PRO_5041943568" evidence="7">
    <location>
        <begin position="22"/>
        <end position="1100"/>
    </location>
</feature>
<gene>
    <name evidence="9" type="ORF">OD355_06405</name>
</gene>
<keyword evidence="10" id="KW-1185">Reference proteome</keyword>
<dbReference type="GO" id="GO:0030246">
    <property type="term" value="F:carbohydrate binding"/>
    <property type="evidence" value="ECO:0007669"/>
    <property type="project" value="InterPro"/>
</dbReference>
<evidence type="ECO:0000256" key="5">
    <source>
        <dbReference type="ARBA" id="ARBA00023136"/>
    </source>
</evidence>
<keyword evidence="7" id="KW-0732">Signal</keyword>
<keyword evidence="9" id="KW-0675">Receptor</keyword>
<keyword evidence="4" id="KW-0812">Transmembrane</keyword>
<keyword evidence="6" id="KW-0998">Cell outer membrane</keyword>
<evidence type="ECO:0000256" key="2">
    <source>
        <dbReference type="ARBA" id="ARBA00022448"/>
    </source>
</evidence>
<dbReference type="Gene3D" id="2.40.170.20">
    <property type="entry name" value="TonB-dependent receptor, beta-barrel domain"/>
    <property type="match status" value="1"/>
</dbReference>
<reference evidence="9" key="1">
    <citation type="submission" date="2022-10" db="EMBL/GenBank/DDBJ databases">
        <authorList>
            <person name="Kim H.S."/>
            <person name="Kim J.-S."/>
            <person name="Suh M.K."/>
            <person name="Eom M.K."/>
            <person name="Lee J.-S."/>
        </authorList>
    </citation>
    <scope>NUCLEOTIDE SEQUENCE</scope>
    <source>
        <strain evidence="9">LIP-5</strain>
    </source>
</reference>
<dbReference type="GO" id="GO:0015344">
    <property type="term" value="F:siderophore uptake transmembrane transporter activity"/>
    <property type="evidence" value="ECO:0007669"/>
    <property type="project" value="TreeGrafter"/>
</dbReference>
<evidence type="ECO:0000256" key="6">
    <source>
        <dbReference type="ARBA" id="ARBA00023237"/>
    </source>
</evidence>
<evidence type="ECO:0000256" key="4">
    <source>
        <dbReference type="ARBA" id="ARBA00022692"/>
    </source>
</evidence>
<comment type="subcellular location">
    <subcellularLocation>
        <location evidence="1">Cell outer membrane</location>
        <topology evidence="1">Multi-pass membrane protein</topology>
    </subcellularLocation>
</comment>
<dbReference type="SUPFAM" id="SSF56935">
    <property type="entry name" value="Porins"/>
    <property type="match status" value="1"/>
</dbReference>
<evidence type="ECO:0000313" key="10">
    <source>
        <dbReference type="Proteomes" id="UP001209317"/>
    </source>
</evidence>
<name>A0AAE3IM77_9BACT</name>
<dbReference type="PANTHER" id="PTHR30069:SF46">
    <property type="entry name" value="OAR PROTEIN"/>
    <property type="match status" value="1"/>
</dbReference>
<keyword evidence="3" id="KW-1134">Transmembrane beta strand</keyword>
<organism evidence="9 10">
    <name type="scientific">Haoranjiania flava</name>
    <dbReference type="NCBI Taxonomy" id="1856322"/>
    <lineage>
        <taxon>Bacteria</taxon>
        <taxon>Pseudomonadati</taxon>
        <taxon>Bacteroidota</taxon>
        <taxon>Chitinophagia</taxon>
        <taxon>Chitinophagales</taxon>
        <taxon>Chitinophagaceae</taxon>
        <taxon>Haoranjiania</taxon>
    </lineage>
</organism>
<dbReference type="SUPFAM" id="SSF49452">
    <property type="entry name" value="Starch-binding domain-like"/>
    <property type="match status" value="1"/>
</dbReference>
<evidence type="ECO:0000313" key="9">
    <source>
        <dbReference type="EMBL" id="MCU7694144.1"/>
    </source>
</evidence>
<dbReference type="PANTHER" id="PTHR30069">
    <property type="entry name" value="TONB-DEPENDENT OUTER MEMBRANE RECEPTOR"/>
    <property type="match status" value="1"/>
</dbReference>
<dbReference type="GO" id="GO:0009279">
    <property type="term" value="C:cell outer membrane"/>
    <property type="evidence" value="ECO:0007669"/>
    <property type="project" value="UniProtKB-SubCell"/>
</dbReference>
<sequence length="1100" mass="120637">MSFKKSLQLFLMLLLPAVLFAQVTTSSITGTVVGPSGNPLTGASVTATHLPTGSVYKTITRTGGLFDLPGLRIGGPYVLEVSYVGFNVQKIDDIQLLLGQPLDLVVDMDESTVNAGNEVVVTSVRSRTAASVKTGAATILTNAQITAMPTISRSINDFTRLTPQANGNSFGGRDGRYNNLRVDGANLNNNFGLSSDLAPGGGSPISLDAFDEVSVSIAPFDVRQSGFTGAGINVVTKSGANQFHGSAYTYLRNQNSYGYKVNGTELTKTANSNTIVGATLGGPIIKNKLFFFVSGEYEKSSRPGINFTPAGSSFVGNPSNTKVEDLKKVYDFVKSKYNYDLGAYQNFPNFDENNRKILAKLDWNIDNSHKLTLKFSDYKGYQVSPLNGSSVPQNGPIIVTGQAKGVTRLPNNRFSANSMAFSSSNYATNRIVRSGTLELNSRFSPELSNQFLATYTKVSDIREPYGNKTVFPTVDIFNGAGQNFISFGTDPFTNNNQLVNDVINFTNNITYYAGRHTVTGGITYEHQKIGNMFMGGSQGHYAFNSLDDFLNEKAPAYYGYTYSLVPNKPAVFSAELKLGQLGAYLQDEYNITDKFKLTYGIRMDMPIYGEKPIANPKIDELQFPDKDGNIKSFSTGKWPKNRPLFSPRVGFNWDAMGDKSLTLRGGTGIFTGRIPFVFLTNMPSGSGMYQNAVRLNTAADLLAAGVTKFDPNPDAYAESPAFVRTAGTTVPRDFVLIDPDFRFPQIWRTNFGADKRLGNGYIATVDLIYTKDINAVVMRNPNLKAPTTQYTGADTRFYYPNGITTADTYYPAATVGTPIILENVNKGSAFSATAQLSKTFENGFFGSVAYTYSAAKEVSPNPGSRATSAWQSIYNVNGPNDKVLDNSQYAIPHRIIANASYRIEHGIFNFPTTLSLFYEGAHQGLISYNVNGSIVGDGNTELMYVYPSGADVPFIASTKYTVAQQQAAYDEFISNSKYLNSKRGQYVNRYGATSAWYNQIDFRFLQDLLVRKNEFGKTARVLQFSMDIFNIGNMLNSKWKNWGYRQTTTLTDPLQFKGVVNGAPTFNMREYGGALVTNPFTPNLSTYSTWSMQMGLKYTF</sequence>
<keyword evidence="2" id="KW-0813">Transport</keyword>
<dbReference type="Pfam" id="PF25183">
    <property type="entry name" value="OMP_b-brl_4"/>
    <property type="match status" value="1"/>
</dbReference>
<dbReference type="Proteomes" id="UP001209317">
    <property type="component" value="Unassembled WGS sequence"/>
</dbReference>
<dbReference type="InterPro" id="IPR036942">
    <property type="entry name" value="Beta-barrel_TonB_sf"/>
</dbReference>
<evidence type="ECO:0000256" key="1">
    <source>
        <dbReference type="ARBA" id="ARBA00004571"/>
    </source>
</evidence>
<dbReference type="RefSeq" id="WP_263037629.1">
    <property type="nucleotide sequence ID" value="NZ_JAOTPL010000006.1"/>
</dbReference>
<comment type="caution">
    <text evidence="9">The sequence shown here is derived from an EMBL/GenBank/DDBJ whole genome shotgun (WGS) entry which is preliminary data.</text>
</comment>
<dbReference type="InterPro" id="IPR057601">
    <property type="entry name" value="Oar-like_b-barrel"/>
</dbReference>
<dbReference type="EMBL" id="JAOTPL010000006">
    <property type="protein sequence ID" value="MCU7694144.1"/>
    <property type="molecule type" value="Genomic_DNA"/>
</dbReference>
<evidence type="ECO:0000259" key="8">
    <source>
        <dbReference type="Pfam" id="PF25183"/>
    </source>
</evidence>
<dbReference type="Pfam" id="PF13620">
    <property type="entry name" value="CarboxypepD_reg"/>
    <property type="match status" value="1"/>
</dbReference>
<dbReference type="GO" id="GO:0044718">
    <property type="term" value="P:siderophore transmembrane transport"/>
    <property type="evidence" value="ECO:0007669"/>
    <property type="project" value="TreeGrafter"/>
</dbReference>
<evidence type="ECO:0000256" key="3">
    <source>
        <dbReference type="ARBA" id="ARBA00022452"/>
    </source>
</evidence>
<evidence type="ECO:0000256" key="7">
    <source>
        <dbReference type="SAM" id="SignalP"/>
    </source>
</evidence>
<dbReference type="InterPro" id="IPR039426">
    <property type="entry name" value="TonB-dep_rcpt-like"/>
</dbReference>
<dbReference type="AlphaFoldDB" id="A0AAE3IM77"/>
<accession>A0AAE3IM77</accession>
<keyword evidence="5" id="KW-0472">Membrane</keyword>